<evidence type="ECO:0000313" key="2">
    <source>
        <dbReference type="Proteomes" id="UP000824241"/>
    </source>
</evidence>
<gene>
    <name evidence="1" type="ORF">IAB37_00265</name>
</gene>
<dbReference type="Gene3D" id="3.30.1340.10">
    <property type="entry name" value="HPr-like"/>
    <property type="match status" value="1"/>
</dbReference>
<dbReference type="EMBL" id="DVHA01000010">
    <property type="protein sequence ID" value="HIR60000.1"/>
    <property type="molecule type" value="Genomic_DNA"/>
</dbReference>
<accession>A0A9D1DVN5</accession>
<dbReference type="InterPro" id="IPR035895">
    <property type="entry name" value="HPr-like_sf"/>
</dbReference>
<evidence type="ECO:0000313" key="1">
    <source>
        <dbReference type="EMBL" id="HIR60000.1"/>
    </source>
</evidence>
<dbReference type="AlphaFoldDB" id="A0A9D1DVN5"/>
<reference evidence="1" key="1">
    <citation type="submission" date="2020-10" db="EMBL/GenBank/DDBJ databases">
        <authorList>
            <person name="Gilroy R."/>
        </authorList>
    </citation>
    <scope>NUCLEOTIDE SEQUENCE</scope>
    <source>
        <strain evidence="1">CHK189-12415</strain>
    </source>
</reference>
<comment type="caution">
    <text evidence="1">The sequence shown here is derived from an EMBL/GenBank/DDBJ whole genome shotgun (WGS) entry which is preliminary data.</text>
</comment>
<sequence length="79" mass="8949">MKKVCQIKLNTINEVKEFVNIVLQCPYDVDLVSGRYIIDAKSLMGIFSLDLTRPIGLEADIDSDDVEDLLKKIDFCVVK</sequence>
<reference evidence="1" key="2">
    <citation type="journal article" date="2021" name="PeerJ">
        <title>Extensive microbial diversity within the chicken gut microbiome revealed by metagenomics and culture.</title>
        <authorList>
            <person name="Gilroy R."/>
            <person name="Ravi A."/>
            <person name="Getino M."/>
            <person name="Pursley I."/>
            <person name="Horton D.L."/>
            <person name="Alikhan N.F."/>
            <person name="Baker D."/>
            <person name="Gharbi K."/>
            <person name="Hall N."/>
            <person name="Watson M."/>
            <person name="Adriaenssens E.M."/>
            <person name="Foster-Nyarko E."/>
            <person name="Jarju S."/>
            <person name="Secka A."/>
            <person name="Antonio M."/>
            <person name="Oren A."/>
            <person name="Chaudhuri R.R."/>
            <person name="La Ragione R."/>
            <person name="Hildebrand F."/>
            <person name="Pallen M.J."/>
        </authorList>
    </citation>
    <scope>NUCLEOTIDE SEQUENCE</scope>
    <source>
        <strain evidence="1">CHK189-12415</strain>
    </source>
</reference>
<name>A0A9D1DVN5_9FIRM</name>
<proteinExistence type="predicted"/>
<protein>
    <submittedName>
        <fullName evidence="1">HPr family phosphocarrier protein</fullName>
    </submittedName>
</protein>
<organism evidence="1 2">
    <name type="scientific">Candidatus Faecivivens stercoravium</name>
    <dbReference type="NCBI Taxonomy" id="2840803"/>
    <lineage>
        <taxon>Bacteria</taxon>
        <taxon>Bacillati</taxon>
        <taxon>Bacillota</taxon>
        <taxon>Clostridia</taxon>
        <taxon>Eubacteriales</taxon>
        <taxon>Oscillospiraceae</taxon>
        <taxon>Oscillospiraceae incertae sedis</taxon>
        <taxon>Candidatus Faecivivens</taxon>
    </lineage>
</organism>
<dbReference type="SUPFAM" id="SSF55594">
    <property type="entry name" value="HPr-like"/>
    <property type="match status" value="1"/>
</dbReference>
<dbReference type="Proteomes" id="UP000824241">
    <property type="component" value="Unassembled WGS sequence"/>
</dbReference>